<organism evidence="2 3">
    <name type="scientific">Prochlorococcus marinus subsp. pastoris (strain CCMP1986 / NIES-2087 / MED4)</name>
    <dbReference type="NCBI Taxonomy" id="59919"/>
    <lineage>
        <taxon>Bacteria</taxon>
        <taxon>Bacillati</taxon>
        <taxon>Cyanobacteriota</taxon>
        <taxon>Cyanophyceae</taxon>
        <taxon>Synechococcales</taxon>
        <taxon>Prochlorococcaceae</taxon>
        <taxon>Prochlorococcus</taxon>
    </lineage>
</organism>
<gene>
    <name evidence="2" type="ordered locus">PMM0679</name>
</gene>
<dbReference type="STRING" id="59919.PMM0679"/>
<dbReference type="eggNOG" id="COG1408">
    <property type="taxonomic scope" value="Bacteria"/>
</dbReference>
<protein>
    <submittedName>
        <fullName evidence="2">Putative transcripton factor</fullName>
    </submittedName>
</protein>
<evidence type="ECO:0000313" key="3">
    <source>
        <dbReference type="Proteomes" id="UP000001026"/>
    </source>
</evidence>
<dbReference type="Pfam" id="PF00149">
    <property type="entry name" value="Metallophos"/>
    <property type="match status" value="1"/>
</dbReference>
<dbReference type="HOGENOM" id="CLU_053780_0_0_3"/>
<dbReference type="PANTHER" id="PTHR35769">
    <property type="entry name" value="CALCINEURIN-LIKE METALLO-PHOSPHOESTERASE SUPERFAMILY PROTEIN"/>
    <property type="match status" value="1"/>
</dbReference>
<proteinExistence type="predicted"/>
<dbReference type="NCBIfam" id="TIGR04168">
    <property type="entry name" value="TIGR04168 family protein"/>
    <property type="match status" value="1"/>
</dbReference>
<reference evidence="2 3" key="1">
    <citation type="journal article" date="2003" name="Nature">
        <title>Genome divergence in two Prochlorococcus ecotypes reflects oceanic niche differentiation.</title>
        <authorList>
            <person name="Rocap G."/>
            <person name="Larimer F.W."/>
            <person name="Lamerdin J.E."/>
            <person name="Malfatti S."/>
            <person name="Chain P."/>
            <person name="Ahlgren N.A."/>
            <person name="Arellano A."/>
            <person name="Coleman M."/>
            <person name="Hauser L."/>
            <person name="Hess W.R."/>
            <person name="Johnson Z.I."/>
            <person name="Land M.L."/>
            <person name="Lindell D."/>
            <person name="Post A.F."/>
            <person name="Regala W."/>
            <person name="Shah M."/>
            <person name="Shaw S.L."/>
            <person name="Steglich C."/>
            <person name="Sullivan M.B."/>
            <person name="Ting C.S."/>
            <person name="Tolonen A."/>
            <person name="Webb E.A."/>
            <person name="Zinser E.R."/>
            <person name="Chisholm S.W."/>
        </authorList>
    </citation>
    <scope>NUCLEOTIDE SEQUENCE [LARGE SCALE GENOMIC DNA]</scope>
    <source>
        <strain evidence="3">CCMP1986 / NIES-2087 / MED4</strain>
    </source>
</reference>
<dbReference type="EMBL" id="BX548174">
    <property type="protein sequence ID" value="CAE19138.1"/>
    <property type="molecule type" value="Genomic_DNA"/>
</dbReference>
<feature type="domain" description="Calcineurin-like phosphoesterase" evidence="1">
    <location>
        <begin position="11"/>
        <end position="211"/>
    </location>
</feature>
<dbReference type="Gene3D" id="3.60.21.10">
    <property type="match status" value="1"/>
</dbReference>
<sequence>MPLNRKILTNLKIAIVGDCHGQWSEADIGILALIKPDIVLLIGDISDGSIKIIKKINLIKIPTYVILGNHDRGKDSTGETLLKQIRILQEKYCAWDLKIFNNQLNILSARPCSSGGGYYLSNEVKAVYGPISEQESVNKIIKSSEKNIRELPLILMSHAGPSGLGSDSTSICGKDWKEPPCDWGDRDLAVAISEIQKKRKIDLVIFGHMHNRLKRNKGLRNMFKIDKEGTAYLNSAIVPRYKKNIEGELLVNFSWVELVDSEISHISHRWYSESGEISEEEILFRNGDF</sequence>
<dbReference type="RefSeq" id="WP_011132313.1">
    <property type="nucleotide sequence ID" value="NC_005072.1"/>
</dbReference>
<dbReference type="InterPro" id="IPR004843">
    <property type="entry name" value="Calcineurin-like_PHP"/>
</dbReference>
<dbReference type="OrthoDB" id="504928at2"/>
<dbReference type="SUPFAM" id="SSF56300">
    <property type="entry name" value="Metallo-dependent phosphatases"/>
    <property type="match status" value="1"/>
</dbReference>
<dbReference type="InterPro" id="IPR029052">
    <property type="entry name" value="Metallo-depent_PP-like"/>
</dbReference>
<dbReference type="InterPro" id="IPR027629">
    <property type="entry name" value="DevT-like"/>
</dbReference>
<dbReference type="AlphaFoldDB" id="Q7V212"/>
<evidence type="ECO:0000259" key="1">
    <source>
        <dbReference type="Pfam" id="PF00149"/>
    </source>
</evidence>
<evidence type="ECO:0000313" key="2">
    <source>
        <dbReference type="EMBL" id="CAE19138.1"/>
    </source>
</evidence>
<dbReference type="KEGG" id="pmm:PMM0679"/>
<dbReference type="PANTHER" id="PTHR35769:SF2">
    <property type="entry name" value="CALCINEURIN-LIKE METALLO-PHOSPHOESTERASE SUPERFAMILY PROTEIN"/>
    <property type="match status" value="1"/>
</dbReference>
<dbReference type="GO" id="GO:0016787">
    <property type="term" value="F:hydrolase activity"/>
    <property type="evidence" value="ECO:0007669"/>
    <property type="project" value="InterPro"/>
</dbReference>
<name>Q7V212_PROMP</name>
<dbReference type="Proteomes" id="UP000001026">
    <property type="component" value="Chromosome"/>
</dbReference>
<dbReference type="CDD" id="cd07397">
    <property type="entry name" value="MPP_NostocDevT-like"/>
    <property type="match status" value="1"/>
</dbReference>
<accession>Q7V212</accession>